<feature type="compositionally biased region" description="Basic and acidic residues" evidence="2">
    <location>
        <begin position="447"/>
        <end position="456"/>
    </location>
</feature>
<evidence type="ECO:0000313" key="4">
    <source>
        <dbReference type="EMBL" id="CAK9269615.1"/>
    </source>
</evidence>
<keyword evidence="1" id="KW-0479">Metal-binding</keyword>
<dbReference type="PROSITE" id="PS00028">
    <property type="entry name" value="ZINC_FINGER_C2H2_1"/>
    <property type="match status" value="1"/>
</dbReference>
<feature type="domain" description="C2H2-type" evidence="3">
    <location>
        <begin position="105"/>
        <end position="132"/>
    </location>
</feature>
<sequence length="599" mass="68547">MVKTCKVKVDKDTHTVEYDDEEYEKLICEVTSAKEGRNVFKCIHCKAKFTSKQRLNYHRLKGCDGALDINGKPLELKLYPSMPSGGAAEVRDIIDKHNLPVRNAFNCIHCNKECASEQQLDYHRSMHCPGVPDINGQPSQQKLFPSVPSVGAAEVRDISEKHNLHRVCEVGNSNQLASFGEDVLLGSPLQLLCEVLCKDGSELPEALCVTPIVYKEHPESHEVSFLVMPDGLSFLPVFVYQEELDKESLSIYQGKGLFDFLRQKANKALWVVSVTELENCIKDIAPIAYNHLTACARLDYPKIYSVIVDRIVEKPDLLGANTRIVQIEDVPTTIWAPMTGLALAGKRVTNIIIMGRHEDCTIFGEAERESWISWGKTDCLEVDWRRLTLWEHDQYVEWVQDLLWNCNKLILSRRSVVPSCFPSVFNSLDGCQDMHNSKEVLVTQRAKSKDSSERNKKSFANVPPCGGKGRERRFGNSGGNEDVINITKQQQFTRLVRLTCEELHLRLSLEWWYTMSSRWYEDQAKVAQKYIVWLDKTYPSSPLRLRLDILQQPPHFLKWPDSLDTFHQAYEFEMIGCSEKIVAPWVQWQTPPSEQNIRE</sequence>
<evidence type="ECO:0000259" key="3">
    <source>
        <dbReference type="PROSITE" id="PS50157"/>
    </source>
</evidence>
<keyword evidence="1" id="KW-0863">Zinc-finger</keyword>
<evidence type="ECO:0000256" key="1">
    <source>
        <dbReference type="PROSITE-ProRule" id="PRU00042"/>
    </source>
</evidence>
<dbReference type="InterPro" id="IPR013087">
    <property type="entry name" value="Znf_C2H2_type"/>
</dbReference>
<dbReference type="EMBL" id="OZ020097">
    <property type="protein sequence ID" value="CAK9269615.1"/>
    <property type="molecule type" value="Genomic_DNA"/>
</dbReference>
<feature type="region of interest" description="Disordered" evidence="2">
    <location>
        <begin position="442"/>
        <end position="481"/>
    </location>
</feature>
<keyword evidence="5" id="KW-1185">Reference proteome</keyword>
<evidence type="ECO:0000256" key="2">
    <source>
        <dbReference type="SAM" id="MobiDB-lite"/>
    </source>
</evidence>
<protein>
    <recommendedName>
        <fullName evidence="3">C2H2-type domain-containing protein</fullName>
    </recommendedName>
</protein>
<proteinExistence type="predicted"/>
<dbReference type="PROSITE" id="PS50157">
    <property type="entry name" value="ZINC_FINGER_C2H2_2"/>
    <property type="match status" value="1"/>
</dbReference>
<gene>
    <name evidence="4" type="ORF">CSSPJE1EN1_LOCUS15093</name>
</gene>
<reference evidence="4 5" key="1">
    <citation type="submission" date="2024-02" db="EMBL/GenBank/DDBJ databases">
        <authorList>
            <consortium name="ELIXIR-Norway"/>
            <consortium name="Elixir Norway"/>
        </authorList>
    </citation>
    <scope>NUCLEOTIDE SEQUENCE [LARGE SCALE GENOMIC DNA]</scope>
</reference>
<dbReference type="SMART" id="SM00355">
    <property type="entry name" value="ZnF_C2H2"/>
    <property type="match status" value="2"/>
</dbReference>
<dbReference type="Proteomes" id="UP001497444">
    <property type="component" value="Chromosome 2"/>
</dbReference>
<evidence type="ECO:0000313" key="5">
    <source>
        <dbReference type="Proteomes" id="UP001497444"/>
    </source>
</evidence>
<accession>A0ABP0WRX2</accession>
<organism evidence="4 5">
    <name type="scientific">Sphagnum jensenii</name>
    <dbReference type="NCBI Taxonomy" id="128206"/>
    <lineage>
        <taxon>Eukaryota</taxon>
        <taxon>Viridiplantae</taxon>
        <taxon>Streptophyta</taxon>
        <taxon>Embryophyta</taxon>
        <taxon>Bryophyta</taxon>
        <taxon>Sphagnophytina</taxon>
        <taxon>Sphagnopsida</taxon>
        <taxon>Sphagnales</taxon>
        <taxon>Sphagnaceae</taxon>
        <taxon>Sphagnum</taxon>
    </lineage>
</organism>
<keyword evidence="1" id="KW-0862">Zinc</keyword>
<name>A0ABP0WRX2_9BRYO</name>